<dbReference type="InterPro" id="IPR032171">
    <property type="entry name" value="COR-A"/>
</dbReference>
<keyword evidence="4" id="KW-0547">Nucleotide-binding</keyword>
<dbReference type="Gene3D" id="1.10.10.10">
    <property type="entry name" value="Winged helix-like DNA-binding domain superfamily/Winged helix DNA-binding domain"/>
    <property type="match status" value="1"/>
</dbReference>
<dbReference type="SUPFAM" id="SSF52200">
    <property type="entry name" value="Toll/Interleukin receptor TIR domain"/>
    <property type="match status" value="1"/>
</dbReference>
<comment type="catalytic activity">
    <reaction evidence="9">
        <text>L-seryl-[protein] + ATP = O-phospho-L-seryl-[protein] + ADP + H(+)</text>
        <dbReference type="Rhea" id="RHEA:17989"/>
        <dbReference type="Rhea" id="RHEA-COMP:9863"/>
        <dbReference type="Rhea" id="RHEA-COMP:11604"/>
        <dbReference type="ChEBI" id="CHEBI:15378"/>
        <dbReference type="ChEBI" id="CHEBI:29999"/>
        <dbReference type="ChEBI" id="CHEBI:30616"/>
        <dbReference type="ChEBI" id="CHEBI:83421"/>
        <dbReference type="ChEBI" id="CHEBI:456216"/>
        <dbReference type="EC" id="2.7.11.1"/>
    </reaction>
</comment>
<comment type="caution">
    <text evidence="12">The sequence shown here is derived from an EMBL/GenBank/DDBJ whole genome shotgun (WGS) entry which is preliminary data.</text>
</comment>
<dbReference type="Gene3D" id="3.40.50.10140">
    <property type="entry name" value="Toll/interleukin-1 receptor homology (TIR) domain"/>
    <property type="match status" value="1"/>
</dbReference>
<reference evidence="12" key="1">
    <citation type="journal article" date="2023" name="Mol. Biol. Evol.">
        <title>Third-Generation Sequencing Reveals the Adaptive Role of the Epigenome in Three Deep-Sea Polychaetes.</title>
        <authorList>
            <person name="Perez M."/>
            <person name="Aroh O."/>
            <person name="Sun Y."/>
            <person name="Lan Y."/>
            <person name="Juniper S.K."/>
            <person name="Young C.R."/>
            <person name="Angers B."/>
            <person name="Qian P.Y."/>
        </authorList>
    </citation>
    <scope>NUCLEOTIDE SEQUENCE</scope>
    <source>
        <strain evidence="12">P08H-3</strain>
    </source>
</reference>
<dbReference type="GO" id="GO:0007165">
    <property type="term" value="P:signal transduction"/>
    <property type="evidence" value="ECO:0007669"/>
    <property type="project" value="InterPro"/>
</dbReference>
<dbReference type="PANTHER" id="PTHR47508">
    <property type="entry name" value="SAM DOMAIN-CONTAINING PROTEIN-RELATED"/>
    <property type="match status" value="1"/>
</dbReference>
<organism evidence="12 13">
    <name type="scientific">Paralvinella palmiformis</name>
    <dbReference type="NCBI Taxonomy" id="53620"/>
    <lineage>
        <taxon>Eukaryota</taxon>
        <taxon>Metazoa</taxon>
        <taxon>Spiralia</taxon>
        <taxon>Lophotrochozoa</taxon>
        <taxon>Annelida</taxon>
        <taxon>Polychaeta</taxon>
        <taxon>Sedentaria</taxon>
        <taxon>Canalipalpata</taxon>
        <taxon>Terebellida</taxon>
        <taxon>Terebelliformia</taxon>
        <taxon>Alvinellidae</taxon>
        <taxon>Paralvinella</taxon>
    </lineage>
</organism>
<evidence type="ECO:0000256" key="6">
    <source>
        <dbReference type="ARBA" id="ARBA00022840"/>
    </source>
</evidence>
<dbReference type="InterPro" id="IPR000157">
    <property type="entry name" value="TIR_dom"/>
</dbReference>
<keyword evidence="2" id="KW-0808">Transferase</keyword>
<dbReference type="InterPro" id="IPR020859">
    <property type="entry name" value="ROC"/>
</dbReference>
<dbReference type="SUPFAM" id="SSF52047">
    <property type="entry name" value="RNI-like"/>
    <property type="match status" value="1"/>
</dbReference>
<evidence type="ECO:0000256" key="1">
    <source>
        <dbReference type="ARBA" id="ARBA00012513"/>
    </source>
</evidence>
<feature type="region of interest" description="Disordered" evidence="10">
    <location>
        <begin position="2454"/>
        <end position="2488"/>
    </location>
</feature>
<evidence type="ECO:0000256" key="7">
    <source>
        <dbReference type="ARBA" id="ARBA00023134"/>
    </source>
</evidence>
<keyword evidence="7" id="KW-0342">GTP-binding</keyword>
<feature type="compositionally biased region" description="Polar residues" evidence="10">
    <location>
        <begin position="2469"/>
        <end position="2478"/>
    </location>
</feature>
<dbReference type="Pfam" id="PF25497">
    <property type="entry name" value="COR-B"/>
    <property type="match status" value="1"/>
</dbReference>
<evidence type="ECO:0000256" key="8">
    <source>
        <dbReference type="ARBA" id="ARBA00047899"/>
    </source>
</evidence>
<evidence type="ECO:0000259" key="11">
    <source>
        <dbReference type="PROSITE" id="PS51424"/>
    </source>
</evidence>
<feature type="domain" description="Roc" evidence="11">
    <location>
        <begin position="1309"/>
        <end position="1478"/>
    </location>
</feature>
<evidence type="ECO:0000313" key="13">
    <source>
        <dbReference type="Proteomes" id="UP001208570"/>
    </source>
</evidence>
<feature type="region of interest" description="Disordered" evidence="10">
    <location>
        <begin position="2389"/>
        <end position="2437"/>
    </location>
</feature>
<dbReference type="PROSITE" id="PS51424">
    <property type="entry name" value="ROC"/>
    <property type="match status" value="1"/>
</dbReference>
<dbReference type="Gene3D" id="3.80.10.10">
    <property type="entry name" value="Ribonuclease Inhibitor"/>
    <property type="match status" value="2"/>
</dbReference>
<name>A0AAD9NGI9_9ANNE</name>
<keyword evidence="5" id="KW-0418">Kinase</keyword>
<evidence type="ECO:0000256" key="2">
    <source>
        <dbReference type="ARBA" id="ARBA00022679"/>
    </source>
</evidence>
<feature type="compositionally biased region" description="Polar residues" evidence="10">
    <location>
        <begin position="2394"/>
        <end position="2430"/>
    </location>
</feature>
<feature type="region of interest" description="Disordered" evidence="10">
    <location>
        <begin position="2196"/>
        <end position="2217"/>
    </location>
</feature>
<dbReference type="InterPro" id="IPR036388">
    <property type="entry name" value="WH-like_DNA-bd_sf"/>
</dbReference>
<keyword evidence="6" id="KW-0067">ATP-binding</keyword>
<evidence type="ECO:0000256" key="9">
    <source>
        <dbReference type="ARBA" id="ARBA00048679"/>
    </source>
</evidence>
<evidence type="ECO:0000256" key="5">
    <source>
        <dbReference type="ARBA" id="ARBA00022777"/>
    </source>
</evidence>
<accession>A0AAD9NGI9</accession>
<dbReference type="Pfam" id="PF16095">
    <property type="entry name" value="COR-A"/>
    <property type="match status" value="1"/>
</dbReference>
<dbReference type="InterPro" id="IPR032675">
    <property type="entry name" value="LRR_dom_sf"/>
</dbReference>
<protein>
    <recommendedName>
        <fullName evidence="1">non-specific serine/threonine protein kinase</fullName>
        <ecNumber evidence="1">2.7.11.1</ecNumber>
    </recommendedName>
</protein>
<dbReference type="InterPro" id="IPR057263">
    <property type="entry name" value="COR-B"/>
</dbReference>
<dbReference type="EC" id="2.7.11.1" evidence="1"/>
<comment type="catalytic activity">
    <reaction evidence="8">
        <text>L-threonyl-[protein] + ATP = O-phospho-L-threonyl-[protein] + ADP + H(+)</text>
        <dbReference type="Rhea" id="RHEA:46608"/>
        <dbReference type="Rhea" id="RHEA-COMP:11060"/>
        <dbReference type="Rhea" id="RHEA-COMP:11605"/>
        <dbReference type="ChEBI" id="CHEBI:15378"/>
        <dbReference type="ChEBI" id="CHEBI:30013"/>
        <dbReference type="ChEBI" id="CHEBI:30616"/>
        <dbReference type="ChEBI" id="CHEBI:61977"/>
        <dbReference type="ChEBI" id="CHEBI:456216"/>
        <dbReference type="EC" id="2.7.11.1"/>
    </reaction>
</comment>
<dbReference type="Gene3D" id="3.30.70.1390">
    <property type="entry name" value="ROC domain from the Parkinson's disease-associated leucine-rich repeat kinase 2"/>
    <property type="match status" value="1"/>
</dbReference>
<dbReference type="Proteomes" id="UP001208570">
    <property type="component" value="Unassembled WGS sequence"/>
</dbReference>
<dbReference type="Pfam" id="PF13676">
    <property type="entry name" value="TIR_2"/>
    <property type="match status" value="1"/>
</dbReference>
<dbReference type="SUPFAM" id="SSF52540">
    <property type="entry name" value="P-loop containing nucleoside triphosphate hydrolases"/>
    <property type="match status" value="1"/>
</dbReference>
<dbReference type="GO" id="GO:0016301">
    <property type="term" value="F:kinase activity"/>
    <property type="evidence" value="ECO:0007669"/>
    <property type="project" value="UniProtKB-KW"/>
</dbReference>
<gene>
    <name evidence="12" type="ORF">LSH36_27g04002</name>
</gene>
<proteinExistence type="predicted"/>
<dbReference type="InterPro" id="IPR027417">
    <property type="entry name" value="P-loop_NTPase"/>
</dbReference>
<dbReference type="PANTHER" id="PTHR47508:SF1">
    <property type="entry name" value="NON-SPECIFIC SERINE_THREONINE PROTEIN KINASE"/>
    <property type="match status" value="1"/>
</dbReference>
<dbReference type="Gene3D" id="3.40.50.300">
    <property type="entry name" value="P-loop containing nucleotide triphosphate hydrolases"/>
    <property type="match status" value="1"/>
</dbReference>
<keyword evidence="13" id="KW-1185">Reference proteome</keyword>
<keyword evidence="3" id="KW-0677">Repeat</keyword>
<evidence type="ECO:0000256" key="10">
    <source>
        <dbReference type="SAM" id="MobiDB-lite"/>
    </source>
</evidence>
<dbReference type="Gene3D" id="3.30.310.200">
    <property type="match status" value="1"/>
</dbReference>
<evidence type="ECO:0000313" key="12">
    <source>
        <dbReference type="EMBL" id="KAK2167471.1"/>
    </source>
</evidence>
<dbReference type="EMBL" id="JAODUP010000027">
    <property type="protein sequence ID" value="KAK2167471.1"/>
    <property type="molecule type" value="Genomic_DNA"/>
</dbReference>
<sequence>MDLLKSLKSRNFKVSDSSVQEFQGPEQIIRCIQAAINIQRKRSNPGVTPACGTALSQVEGCVDMLKDDKIITLEQLAEKIDDTTLKDLRVLAAALMKLNIMGKCLYYSGKGDQRSYVITDITWYMETLNRLYVQKYENLSLRNGSRWMALDPDVPIFTEKDMINLIPTCSNSDMRKLFLGLLLMQGVLCFVPRRSVLSEQSHEAHWFLFSHMKSSYLRNKPDQANRAGIKFKTLHWPDKGHQNFSSTDIEIEIQYRLTTSLSTDLLPRFLSECIQLGAIVVATKTSWITCCGAVEIMFKHNIKQVNVSSSFEIQARMTKFEPELQPYAQSVICQYMWSVLSQYLTVLDVVIADYPYMFSRVRQHLFDDKTGNGAQDKYFLGNGYTNGYQSLLPFHDFHKHPSSSTSLGSVKPYFNLPFDNSEDQVVSVCAHCGITEDAMIKLWTAESKLTPAFAGVAFDKLKDVNNVVCGSLVSSPVYTPESNDGQVVLVCNEPLYLTGVNDIFITVIKEGTIKLVIGERNYFTKVFPDDPDLTKCRMIFDLGSGLFTIKEELNNNDIKTSDLGDYVCRAGDTIRLHVTNSRLKDRADKTKTLMLEVELFRNGSKFCTCYVSYRSAIGVILEPSTEQTPSIVLQAPSYPMVSSRHFPVNTLLLYRMKDSQSWAVGHVVSHTNGYICVSSGDSKDSTKLMPGSSDILPISSFADGLTVLINKELLKSRDQLRNYMRQYSVEPAPVSLFRTMTASSGAKIFKHEPRMCLMNVHSPFVLDMKYKVSDTAKKHKSEYTHVYLPRNMVDVSVLHPNRQIVQRWDEQNIHIMCSGSQQFEDMHFMDAAPIEATFDEISVIQTAYLETVINCYHSLLAKQRDILPFLENIFPLLKDLPKEEVVRGIRVLLQLYKNTLTVARHLAEKKQFFSKSGNLKSIHRRATGYISKLYKERSDAFAEGDPVLCKCENHVVQTLDDNLLNVGFSSLKYASCVNIMSVELMVQPPEIAVVWDALANFPNLQHLTIVNASSLEGISRCRRLASLSATGGSYTSLPDDFIELKDTLTILDLSATPVTELPDFITEFHKLTQLIMKNTLLRKLPEHVGNLKNLEKLDVGHSLICSLPESFGRLTKLNHLSLNGPVWKILKQLRNVPQELTLNDLLHKIVPLIPFELSLKTMLTPEKWEEFFNKTDVNEQKLLSSEQWDSFNGEIFNFFPRFGSNCSEGNGEEYGGFPSVLFKCRNLRVLTINNQGLRFVPDEIKRLPLLQVVSLSNSPHLVSVSIELGKAPIRLLDVTGCPNLKTPPKEIVEKGKKTVIAYLRRLSQGSVKISRTKLMFVGLGGVGKTSLMRALISKDYKAPYTEGEAITDGIDITTWCPTDSLTYSVWDFAGQTVYYNTHQFFMSQRAVYILVWNTRLGYQHSGLEFWMSSIACHCPDSPVFVVGTHADQITNHELPQNNLAKRFPNIRGFHVVSSHTGEGVKELSDELQRITLDLPYMGGYIPEAWLNYEKAILEKRSEQSLLDWTKVEQIGNMCGIYGEEVKQAVIFLNDLGVLQYFNNRFLCDRVVINPQWIVDVMASVVSVHSSVIQNGRLRHSDIKVIWKHYPQQLHDWLLRLTEVFDLTFPVEDREENIVPCLLPSDEPAFDWPDVEHNDSITETKMIYKFDYLPAGLFNRIQVRLYQFSDDSSIWRTGSLLLKNYHHCLLKQTAELTLLVKACGHCPENIVLLVHEVIEELIAEFFTGIKYEYQIPCSGCIKMGTTDPAMFSSVVLRRAIDMKTYFLQCHTFFHTLSLTELQSIIPPNSGGDFEIQMQNAVRDLTDLEETVRADVFFLLSKQNVPSLDDKDTVHPKQIKDDLEKHNISWCISFSLSTSSYKHFCHSWYEEDLSCRKPEELDVAMRTAKHILVFMSDEFVEDPICQSLLLHVINRMQKEYILLMVGKERKWMTSAVGALVTGKVFVNFQRVHQYNEKIQTLIKAINEKLGRNSGTKYAPADVFLSYCWTNSEEAIKCGHAQPKEGSIGHGDPRKIKSLLENHQLSCWIDYERVGRVGLFHDIAEGMKQAKAVVAFVSDEYVISDNCQMEFRFAHIALKKPIVLAVVGTGYKWDATEIGMLALGYPKINFQVRNKMAYEDLLTTVQELVSKEKEKEVSTQQIEKNGNMQEKRSPKEKAFQEVYEMAQRKFLRQIANFNQGDDPFPRLFVVDFNYSSRAENEADKDTDTEEMSPDTSGTKPTFVVDELRSGQFCMKLLCEYETQWHATDISYSIEIAGKDLVQVWEFVAPFMARLLSLLKHSNINLHMLGTKEGEKLIKLMEQKAGLEYHTMIKPVYQLLKKYMQMKDRNNEKGGLKCCHLPSGKYLWLCEEHQKLSYVTVIEDDTQSYEITDALSPEDMLLRAVRDLTNKWRRENTKTQIKGNTKWNGPSTGSSSPNAEEQSKTLSTASNKTNGAVLDSAAEDKLVQNSLDRKTLASGEIPLDSNHSKDNVPLSSETQRTGSKPAAKLTSDEKVKIIRRTSAQRMAALGHNGRAESSQTCVIL</sequence>
<dbReference type="GO" id="GO:0005524">
    <property type="term" value="F:ATP binding"/>
    <property type="evidence" value="ECO:0007669"/>
    <property type="project" value="UniProtKB-KW"/>
</dbReference>
<dbReference type="Pfam" id="PF08477">
    <property type="entry name" value="Roc"/>
    <property type="match status" value="1"/>
</dbReference>
<dbReference type="InterPro" id="IPR035897">
    <property type="entry name" value="Toll_tir_struct_dom_sf"/>
</dbReference>
<evidence type="ECO:0000256" key="3">
    <source>
        <dbReference type="ARBA" id="ARBA00022737"/>
    </source>
</evidence>
<evidence type="ECO:0000256" key="4">
    <source>
        <dbReference type="ARBA" id="ARBA00022741"/>
    </source>
</evidence>